<keyword evidence="2 3" id="KW-0040">ANK repeat</keyword>
<dbReference type="InterPro" id="IPR002110">
    <property type="entry name" value="Ankyrin_rpt"/>
</dbReference>
<dbReference type="InterPro" id="IPR050745">
    <property type="entry name" value="Multifunctional_regulatory"/>
</dbReference>
<dbReference type="Proteomes" id="UP000735302">
    <property type="component" value="Unassembled WGS sequence"/>
</dbReference>
<comment type="caution">
    <text evidence="4">The sequence shown here is derived from an EMBL/GenBank/DDBJ whole genome shotgun (WGS) entry which is preliminary data.</text>
</comment>
<dbReference type="SMART" id="SM00248">
    <property type="entry name" value="ANK"/>
    <property type="match status" value="4"/>
</dbReference>
<dbReference type="PANTHER" id="PTHR24189">
    <property type="entry name" value="MYOTROPHIN"/>
    <property type="match status" value="1"/>
</dbReference>
<dbReference type="Pfam" id="PF13857">
    <property type="entry name" value="Ank_5"/>
    <property type="match status" value="1"/>
</dbReference>
<dbReference type="PROSITE" id="PS50088">
    <property type="entry name" value="ANK_REPEAT"/>
    <property type="match status" value="1"/>
</dbReference>
<organism evidence="4 5">
    <name type="scientific">Plakobranchus ocellatus</name>
    <dbReference type="NCBI Taxonomy" id="259542"/>
    <lineage>
        <taxon>Eukaryota</taxon>
        <taxon>Metazoa</taxon>
        <taxon>Spiralia</taxon>
        <taxon>Lophotrochozoa</taxon>
        <taxon>Mollusca</taxon>
        <taxon>Gastropoda</taxon>
        <taxon>Heterobranchia</taxon>
        <taxon>Euthyneura</taxon>
        <taxon>Panpulmonata</taxon>
        <taxon>Sacoglossa</taxon>
        <taxon>Placobranchoidea</taxon>
        <taxon>Plakobranchidae</taxon>
        <taxon>Plakobranchus</taxon>
    </lineage>
</organism>
<keyword evidence="1" id="KW-0677">Repeat</keyword>
<reference evidence="4 5" key="1">
    <citation type="journal article" date="2021" name="Elife">
        <title>Chloroplast acquisition without the gene transfer in kleptoplastic sea slugs, Plakobranchus ocellatus.</title>
        <authorList>
            <person name="Maeda T."/>
            <person name="Takahashi S."/>
            <person name="Yoshida T."/>
            <person name="Shimamura S."/>
            <person name="Takaki Y."/>
            <person name="Nagai Y."/>
            <person name="Toyoda A."/>
            <person name="Suzuki Y."/>
            <person name="Arimoto A."/>
            <person name="Ishii H."/>
            <person name="Satoh N."/>
            <person name="Nishiyama T."/>
            <person name="Hasebe M."/>
            <person name="Maruyama T."/>
            <person name="Minagawa J."/>
            <person name="Obokata J."/>
            <person name="Shigenobu S."/>
        </authorList>
    </citation>
    <scope>NUCLEOTIDE SEQUENCE [LARGE SCALE GENOMIC DNA]</scope>
</reference>
<evidence type="ECO:0000313" key="5">
    <source>
        <dbReference type="Proteomes" id="UP000735302"/>
    </source>
</evidence>
<proteinExistence type="predicted"/>
<evidence type="ECO:0000313" key="4">
    <source>
        <dbReference type="EMBL" id="GFO09603.1"/>
    </source>
</evidence>
<dbReference type="SUPFAM" id="SSF48403">
    <property type="entry name" value="Ankyrin repeat"/>
    <property type="match status" value="1"/>
</dbReference>
<keyword evidence="5" id="KW-1185">Reference proteome</keyword>
<dbReference type="EMBL" id="BLXT01004113">
    <property type="protein sequence ID" value="GFO09603.1"/>
    <property type="molecule type" value="Genomic_DNA"/>
</dbReference>
<gene>
    <name evidence="4" type="ORF">PoB_003610800</name>
</gene>
<protein>
    <submittedName>
        <fullName evidence="4">Ankyrin</fullName>
    </submittedName>
</protein>
<evidence type="ECO:0000256" key="2">
    <source>
        <dbReference type="ARBA" id="ARBA00023043"/>
    </source>
</evidence>
<feature type="repeat" description="ANK" evidence="3">
    <location>
        <begin position="167"/>
        <end position="199"/>
    </location>
</feature>
<accession>A0AAV4AS07</accession>
<sequence>MAEELAKGGKMNALHFLGSQYSNPQTCQILLGPSVMSGNTKIVESFLDSDAGLNKFCSLGKKALAIALECLKYPDPMKMVTFLVEKGSHVNRSINDVSPLIKAVFCNPDIVNYRVRHGANINEVGDDRDNTPLTAFCSHLDSDMARNSNMVATLLIAGANPNMSNNACNTALHLAAKGGNFEICCKLIKAGSHLEARAFEGSTPLL</sequence>
<dbReference type="AlphaFoldDB" id="A0AAV4AS07"/>
<evidence type="ECO:0000256" key="3">
    <source>
        <dbReference type="PROSITE-ProRule" id="PRU00023"/>
    </source>
</evidence>
<dbReference type="Gene3D" id="1.25.40.20">
    <property type="entry name" value="Ankyrin repeat-containing domain"/>
    <property type="match status" value="1"/>
</dbReference>
<dbReference type="PANTHER" id="PTHR24189:SF50">
    <property type="entry name" value="ANKYRIN REPEAT AND SOCS BOX PROTEIN 2"/>
    <property type="match status" value="1"/>
</dbReference>
<dbReference type="InterPro" id="IPR036770">
    <property type="entry name" value="Ankyrin_rpt-contain_sf"/>
</dbReference>
<evidence type="ECO:0000256" key="1">
    <source>
        <dbReference type="ARBA" id="ARBA00022737"/>
    </source>
</evidence>
<name>A0AAV4AS07_9GAST</name>